<evidence type="ECO:0000313" key="4">
    <source>
        <dbReference type="Proteomes" id="UP001153618"/>
    </source>
</evidence>
<accession>A0A9W4MUE8</accession>
<dbReference type="SUPFAM" id="SSF50729">
    <property type="entry name" value="PH domain-like"/>
    <property type="match status" value="1"/>
</dbReference>
<dbReference type="CDD" id="cd00160">
    <property type="entry name" value="RhoGEF"/>
    <property type="match status" value="1"/>
</dbReference>
<dbReference type="GO" id="GO:0005737">
    <property type="term" value="C:cytoplasm"/>
    <property type="evidence" value="ECO:0007669"/>
    <property type="project" value="TreeGrafter"/>
</dbReference>
<dbReference type="GO" id="GO:0000935">
    <property type="term" value="C:division septum"/>
    <property type="evidence" value="ECO:0007669"/>
    <property type="project" value="TreeGrafter"/>
</dbReference>
<feature type="region of interest" description="Disordered" evidence="1">
    <location>
        <begin position="675"/>
        <end position="735"/>
    </location>
</feature>
<dbReference type="SUPFAM" id="SSF48065">
    <property type="entry name" value="DBL homology domain (DH-domain)"/>
    <property type="match status" value="1"/>
</dbReference>
<dbReference type="InterPro" id="IPR004839">
    <property type="entry name" value="Aminotransferase_I/II_large"/>
</dbReference>
<dbReference type="InterPro" id="IPR053026">
    <property type="entry name" value="CDC42_GEF"/>
</dbReference>
<dbReference type="Proteomes" id="UP001153618">
    <property type="component" value="Unassembled WGS sequence"/>
</dbReference>
<dbReference type="FunFam" id="2.30.29.30:FF:000364">
    <property type="entry name" value="Rho guanyl nucleotide exchange factor"/>
    <property type="match status" value="1"/>
</dbReference>
<evidence type="ECO:0000256" key="1">
    <source>
        <dbReference type="SAM" id="MobiDB-lite"/>
    </source>
</evidence>
<feature type="region of interest" description="Disordered" evidence="1">
    <location>
        <begin position="519"/>
        <end position="658"/>
    </location>
</feature>
<evidence type="ECO:0000313" key="3">
    <source>
        <dbReference type="EMBL" id="CAG8156604.1"/>
    </source>
</evidence>
<dbReference type="Gene3D" id="3.40.640.10">
    <property type="entry name" value="Type I PLP-dependent aspartate aminotransferase-like (Major domain)"/>
    <property type="match status" value="1"/>
</dbReference>
<dbReference type="GO" id="GO:0030170">
    <property type="term" value="F:pyridoxal phosphate binding"/>
    <property type="evidence" value="ECO:0007669"/>
    <property type="project" value="InterPro"/>
</dbReference>
<dbReference type="GO" id="GO:0043332">
    <property type="term" value="C:mating projection tip"/>
    <property type="evidence" value="ECO:0007669"/>
    <property type="project" value="TreeGrafter"/>
</dbReference>
<reference evidence="3" key="1">
    <citation type="submission" date="2021-07" db="EMBL/GenBank/DDBJ databases">
        <authorList>
            <person name="Branca A.L. A."/>
        </authorList>
    </citation>
    <scope>NUCLEOTIDE SEQUENCE</scope>
</reference>
<feature type="domain" description="DH" evidence="2">
    <location>
        <begin position="177"/>
        <end position="356"/>
    </location>
</feature>
<feature type="compositionally biased region" description="Polar residues" evidence="1">
    <location>
        <begin position="769"/>
        <end position="791"/>
    </location>
</feature>
<dbReference type="SUPFAM" id="SSF54277">
    <property type="entry name" value="CAD &amp; PB1 domains"/>
    <property type="match status" value="1"/>
</dbReference>
<dbReference type="CDD" id="cd13246">
    <property type="entry name" value="PH_Scd1"/>
    <property type="match status" value="1"/>
</dbReference>
<dbReference type="FunFam" id="3.10.20.90:FF:000176">
    <property type="entry name" value="Rho guanyl nucleotide exchange factor"/>
    <property type="match status" value="1"/>
</dbReference>
<dbReference type="InterPro" id="IPR000270">
    <property type="entry name" value="PB1_dom"/>
</dbReference>
<feature type="compositionally biased region" description="Low complexity" evidence="1">
    <location>
        <begin position="568"/>
        <end position="588"/>
    </location>
</feature>
<name>A0A9W4MUE8_PENOL</name>
<dbReference type="Pfam" id="PF00621">
    <property type="entry name" value="RhoGEF"/>
    <property type="match status" value="1"/>
</dbReference>
<dbReference type="Gene3D" id="3.10.20.90">
    <property type="entry name" value="Phosphatidylinositol 3-kinase Catalytic Subunit, Chain A, domain 1"/>
    <property type="match status" value="1"/>
</dbReference>
<dbReference type="PROSITE" id="PS50010">
    <property type="entry name" value="DH_2"/>
    <property type="match status" value="1"/>
</dbReference>
<dbReference type="SUPFAM" id="SSF53383">
    <property type="entry name" value="PLP-dependent transferases"/>
    <property type="match status" value="1"/>
</dbReference>
<dbReference type="SMART" id="SM00233">
    <property type="entry name" value="PH"/>
    <property type="match status" value="1"/>
</dbReference>
<feature type="region of interest" description="Disordered" evidence="1">
    <location>
        <begin position="767"/>
        <end position="824"/>
    </location>
</feature>
<dbReference type="FunFam" id="1.20.900.10:FF:000041">
    <property type="entry name" value="Rho guanyl nucleotide exchange factor"/>
    <property type="match status" value="1"/>
</dbReference>
<feature type="compositionally biased region" description="Low complexity" evidence="1">
    <location>
        <begin position="628"/>
        <end position="649"/>
    </location>
</feature>
<dbReference type="PANTHER" id="PTHR47339">
    <property type="entry name" value="CELL DIVISION CONTROL PROTEIN 24"/>
    <property type="match status" value="1"/>
</dbReference>
<protein>
    <recommendedName>
        <fullName evidence="2">DH domain-containing protein</fullName>
    </recommendedName>
</protein>
<dbReference type="GO" id="GO:0005634">
    <property type="term" value="C:nucleus"/>
    <property type="evidence" value="ECO:0007669"/>
    <property type="project" value="TreeGrafter"/>
</dbReference>
<dbReference type="InterPro" id="IPR011993">
    <property type="entry name" value="PH-like_dom_sf"/>
</dbReference>
<dbReference type="GO" id="GO:0005085">
    <property type="term" value="F:guanyl-nucleotide exchange factor activity"/>
    <property type="evidence" value="ECO:0007669"/>
    <property type="project" value="InterPro"/>
</dbReference>
<dbReference type="InterPro" id="IPR033511">
    <property type="entry name" value="Cdc24/Scd1_PH_dom"/>
</dbReference>
<dbReference type="InterPro" id="IPR015421">
    <property type="entry name" value="PyrdxlP-dep_Trfase_major"/>
</dbReference>
<dbReference type="InterPro" id="IPR015424">
    <property type="entry name" value="PyrdxlP-dep_Trfase"/>
</dbReference>
<sequence length="1431" mass="160594">MIESTMSGAPVAEDNIINRRGGESIYQSCVNLKRRLSEVPNFEPYLQEMDEDDALRGNTDPVASLWNCLRNGYPLLSIYNASGPDDKLEIDPSKVTEGKRPKAATFKFLQACLQDLAFPQQDCFLITDLYGESTTGFIKVIKMVNRVVDILEMQGQLKEPEVTETPTGAKAHVKLTKREHILKELLETERDYVHHLQNLQALKKELEETGALTGDASHQIFLNLNNLLDFAQRFLIRMEQHYALPEELQNWGQLFFSHEDALRQYEPFIANQMRCDEVCMQEWDKIKNAPRHVDLQQMVAQPKTLNGFFVKPFQRLTRYPLMLSELRKQLEDTQMQEDITHAIDCIQQVLDYANEAIHKEHLAAAVVDLSERVDDWKALKMDTFGTLLRFGTFQVVKGDSGKDNEREYHIYLFERILLCCKDINPNKQKTKLMMQKDRPSLNAKGKARLQLKGRIYMANVTDIVCLQKPGKHGPSRLYRIQIFWKGDPGVVDNFIIRYANEDTMRNWYKDIDTQRAIQAERRTLRNTGTSDSEFTYMEGMGNMPNPYQQEYDTDDPSKDQFSSEFTMSRNASSTSLRTRSATGGSTSSVPHPNGRPRYTGNDPTLSVHTQFSGNGSMSPGDRNMNSYFSPTETPSTRSSSQSGFSFGRQNTNSSSTSMVWNEESNRYTAPALSRVASREGSTSGGYFPPQANGRGAQRPSLPPLTGSQAAHAANGMAQRMRSASSPDIHHHNNSSESRRYMGVHTMQTVDNVPVPPIPAHMANMKAPVNRSQNNSPTSSLPLRTQPSLHTTHFNDPEYNDPRHSGQLSDHATSPLTQEPEGGDGYMPTQLKAKVNFEDNYVTLVIATNILFRSLTDRVDAKLARFTDRSIGNKTVRLRYRDEDGDFVTIDSDEAVQLAFMEWKEQHRDMLAKGLVGEIQLYCQYSYPETQVSTCRSPAAALVSCAPLTTAALPQPRTSPPTVRAVAPNATPGLNPLLELHSETHRQFRAAHEGHRPHAGLDASRASTGVVWCTERASEHGYAEDPSGWANLGQGAPEADDEIEGSFPRPTSIPIASASREYGPTAGIKPLRAAVARLYNDHYRQGKESQYTWENVCIVPGGRAGLIRIAAILGNSYLSFPIPDYSAYSEMLSLFKNIAPIPIPLSADDHYHIHPNKIAEEIARGTQVLLTSNPRNPTGHFVSEEELIEIQDLCRDRATLILDEFYGGYNYTTDCDGSTISGAANVVDVDKDDVLLIDGMTKRFRLPGWRIAWVVGPKEFVNALGSAGSYLDGGANVPFQEAAIPMLEPKLVHTEMRALQSHFREKRDYVLKRLHEIGFRVQDVPQATFYVWLDLTSLDPPLPPQANISDGLNFFNALLTEKVIVVPGIFFDLNPAKRRDLFDSPCHHFVRLSYGPKMDVLKMGLDGIERVINRARELGVSKWEDEVAISDD</sequence>
<feature type="compositionally biased region" description="Basic and acidic residues" evidence="1">
    <location>
        <begin position="792"/>
        <end position="803"/>
    </location>
</feature>
<comment type="caution">
    <text evidence="3">The sequence shown here is derived from an EMBL/GenBank/DDBJ whole genome shotgun (WGS) entry which is preliminary data.</text>
</comment>
<dbReference type="InterPro" id="IPR035899">
    <property type="entry name" value="DBL_dom_sf"/>
</dbReference>
<dbReference type="Pfam" id="PF06395">
    <property type="entry name" value="CDC24"/>
    <property type="match status" value="1"/>
</dbReference>
<dbReference type="PANTHER" id="PTHR47339:SF1">
    <property type="entry name" value="CELL DIVISION CONTROL PROTEIN 24"/>
    <property type="match status" value="1"/>
</dbReference>
<feature type="compositionally biased region" description="Polar residues" evidence="1">
    <location>
        <begin position="601"/>
        <end position="627"/>
    </location>
</feature>
<dbReference type="OrthoDB" id="1594986at2759"/>
<dbReference type="GO" id="GO:0030010">
    <property type="term" value="P:establishment of cell polarity"/>
    <property type="evidence" value="ECO:0007669"/>
    <property type="project" value="TreeGrafter"/>
</dbReference>
<dbReference type="Pfam" id="PF00155">
    <property type="entry name" value="Aminotran_1_2"/>
    <property type="match status" value="1"/>
</dbReference>
<dbReference type="SMART" id="SM00325">
    <property type="entry name" value="RhoGEF"/>
    <property type="match status" value="1"/>
</dbReference>
<dbReference type="Pfam" id="PF00564">
    <property type="entry name" value="PB1"/>
    <property type="match status" value="1"/>
</dbReference>
<gene>
    <name evidence="3" type="ORF">POLS_LOCUS6230</name>
</gene>
<organism evidence="3 4">
    <name type="scientific">Penicillium olsonii</name>
    <dbReference type="NCBI Taxonomy" id="99116"/>
    <lineage>
        <taxon>Eukaryota</taxon>
        <taxon>Fungi</taxon>
        <taxon>Dikarya</taxon>
        <taxon>Ascomycota</taxon>
        <taxon>Pezizomycotina</taxon>
        <taxon>Eurotiomycetes</taxon>
        <taxon>Eurotiomycetidae</taxon>
        <taxon>Eurotiales</taxon>
        <taxon>Aspergillaceae</taxon>
        <taxon>Penicillium</taxon>
    </lineage>
</organism>
<dbReference type="InterPro" id="IPR001849">
    <property type="entry name" value="PH_domain"/>
</dbReference>
<dbReference type="GO" id="GO:0031106">
    <property type="term" value="P:septin ring organization"/>
    <property type="evidence" value="ECO:0007669"/>
    <property type="project" value="TreeGrafter"/>
</dbReference>
<dbReference type="InterPro" id="IPR010481">
    <property type="entry name" value="Cdc24/Scd1_N"/>
</dbReference>
<dbReference type="CDD" id="cd00609">
    <property type="entry name" value="AAT_like"/>
    <property type="match status" value="1"/>
</dbReference>
<keyword evidence="4" id="KW-1185">Reference proteome</keyword>
<dbReference type="EMBL" id="CAJVOS010000034">
    <property type="protein sequence ID" value="CAG8156604.1"/>
    <property type="molecule type" value="Genomic_DNA"/>
</dbReference>
<dbReference type="Gene3D" id="1.20.900.10">
    <property type="entry name" value="Dbl homology (DH) domain"/>
    <property type="match status" value="1"/>
</dbReference>
<dbReference type="Gene3D" id="2.30.29.30">
    <property type="entry name" value="Pleckstrin-homology domain (PH domain)/Phosphotyrosine-binding domain (PTB)"/>
    <property type="match status" value="1"/>
</dbReference>
<proteinExistence type="predicted"/>
<dbReference type="InterPro" id="IPR000219">
    <property type="entry name" value="DH_dom"/>
</dbReference>
<dbReference type="CDD" id="cd05992">
    <property type="entry name" value="PB1"/>
    <property type="match status" value="1"/>
</dbReference>
<evidence type="ECO:0000259" key="2">
    <source>
        <dbReference type="PROSITE" id="PS50010"/>
    </source>
</evidence>
<dbReference type="Pfam" id="PF15411">
    <property type="entry name" value="PH_10"/>
    <property type="match status" value="1"/>
</dbReference>
<feature type="compositionally biased region" description="Polar residues" evidence="1">
    <location>
        <begin position="805"/>
        <end position="816"/>
    </location>
</feature>